<dbReference type="AlphaFoldDB" id="A0A068NV89"/>
<evidence type="ECO:0000313" key="2">
    <source>
        <dbReference type="EMBL" id="AIE86680.1"/>
    </source>
</evidence>
<accession>A0A068NV89</accession>
<dbReference type="Pfam" id="PF04230">
    <property type="entry name" value="PS_pyruv_trans"/>
    <property type="match status" value="1"/>
</dbReference>
<dbReference type="EMBL" id="CP007139">
    <property type="protein sequence ID" value="AIE86680.1"/>
    <property type="molecule type" value="Genomic_DNA"/>
</dbReference>
<dbReference type="HOGENOM" id="CLU_025617_1_0_0"/>
<dbReference type="eggNOG" id="COG2327">
    <property type="taxonomic scope" value="Bacteria"/>
</dbReference>
<name>A0A068NV89_FIMGI</name>
<gene>
    <name evidence="2" type="ORF">OP10G_3312</name>
</gene>
<reference evidence="2 3" key="1">
    <citation type="journal article" date="2014" name="PLoS ONE">
        <title>The first complete genome sequence of the class fimbriimonadia in the phylum armatimonadetes.</title>
        <authorList>
            <person name="Hu Z.Y."/>
            <person name="Wang Y.Z."/>
            <person name="Im W.T."/>
            <person name="Wang S.Y."/>
            <person name="Zhao G.P."/>
            <person name="Zheng H.J."/>
            <person name="Quan Z.X."/>
        </authorList>
    </citation>
    <scope>NUCLEOTIDE SEQUENCE [LARGE SCALE GENOMIC DNA]</scope>
    <source>
        <strain evidence="2">Gsoil 348</strain>
    </source>
</reference>
<sequence>MLTFHRCINYGSYWQARCLVEGLRSRGHDAFLLDHVSSRINIAEWRCALRPTLPTPVSKSDSERYACKIRKFLAEFERLPLSAPFDIDHPERLAPMDAVVIGSDEVWNLQHPWYAGQAAFFGLGLPAERIVTYAASFGNYSCWEGIGSPWTDLLSRLDAIAVRDENSWWMLKNALGIEPETVLDPCLQFPPTSETAWSGPTKPFAVVYGHNFTPAFAHAGRRWADSRKLLLLSVGYRNDWADSQWIEAGPLEFAEAMRRCESVATNFFHGCVFALNNVKPFACEISPYRSIKVRGLMGLLGGEAHLVADGSSESVGALLSQPIADHLFERLQAVRDASDRYLSLSLETDA</sequence>
<dbReference type="STRING" id="661478.OP10G_3312"/>
<keyword evidence="3" id="KW-1185">Reference proteome</keyword>
<evidence type="ECO:0000259" key="1">
    <source>
        <dbReference type="Pfam" id="PF04230"/>
    </source>
</evidence>
<evidence type="ECO:0000313" key="3">
    <source>
        <dbReference type="Proteomes" id="UP000027982"/>
    </source>
</evidence>
<feature type="domain" description="Polysaccharide pyruvyl transferase" evidence="1">
    <location>
        <begin position="9"/>
        <end position="283"/>
    </location>
</feature>
<dbReference type="InterPro" id="IPR007345">
    <property type="entry name" value="Polysacch_pyruvyl_Trfase"/>
</dbReference>
<organism evidence="2 3">
    <name type="scientific">Fimbriimonas ginsengisoli Gsoil 348</name>
    <dbReference type="NCBI Taxonomy" id="661478"/>
    <lineage>
        <taxon>Bacteria</taxon>
        <taxon>Bacillati</taxon>
        <taxon>Armatimonadota</taxon>
        <taxon>Fimbriimonadia</taxon>
        <taxon>Fimbriimonadales</taxon>
        <taxon>Fimbriimonadaceae</taxon>
        <taxon>Fimbriimonas</taxon>
    </lineage>
</organism>
<dbReference type="KEGG" id="fgi:OP10G_3312"/>
<dbReference type="Proteomes" id="UP000027982">
    <property type="component" value="Chromosome"/>
</dbReference>
<proteinExistence type="predicted"/>
<protein>
    <recommendedName>
        <fullName evidence="1">Polysaccharide pyruvyl transferase domain-containing protein</fullName>
    </recommendedName>
</protein>